<dbReference type="Gene3D" id="3.40.190.290">
    <property type="match status" value="1"/>
</dbReference>
<keyword evidence="7" id="KW-1185">Reference proteome</keyword>
<comment type="similarity">
    <text evidence="1">Belongs to the LysR transcriptional regulatory family.</text>
</comment>
<evidence type="ECO:0000256" key="2">
    <source>
        <dbReference type="ARBA" id="ARBA00023015"/>
    </source>
</evidence>
<dbReference type="CDD" id="cd05466">
    <property type="entry name" value="PBP2_LTTR_substrate"/>
    <property type="match status" value="1"/>
</dbReference>
<dbReference type="GO" id="GO:0003677">
    <property type="term" value="F:DNA binding"/>
    <property type="evidence" value="ECO:0007669"/>
    <property type="project" value="UniProtKB-KW"/>
</dbReference>
<dbReference type="Pfam" id="PF03466">
    <property type="entry name" value="LysR_substrate"/>
    <property type="match status" value="1"/>
</dbReference>
<organism evidence="6 7">
    <name type="scientific">Clostridium carboxidivorans P7</name>
    <dbReference type="NCBI Taxonomy" id="536227"/>
    <lineage>
        <taxon>Bacteria</taxon>
        <taxon>Bacillati</taxon>
        <taxon>Bacillota</taxon>
        <taxon>Clostridia</taxon>
        <taxon>Eubacteriales</taxon>
        <taxon>Clostridiaceae</taxon>
        <taxon>Clostridium</taxon>
    </lineage>
</organism>
<name>C6PVA1_9CLOT</name>
<evidence type="ECO:0000313" key="6">
    <source>
        <dbReference type="EMBL" id="EET86831.1"/>
    </source>
</evidence>
<comment type="caution">
    <text evidence="6">The sequence shown here is derived from an EMBL/GenBank/DDBJ whole genome shotgun (WGS) entry which is preliminary data.</text>
</comment>
<dbReference type="SUPFAM" id="SSF46785">
    <property type="entry name" value="Winged helix' DNA-binding domain"/>
    <property type="match status" value="1"/>
</dbReference>
<evidence type="ECO:0000256" key="1">
    <source>
        <dbReference type="ARBA" id="ARBA00009437"/>
    </source>
</evidence>
<evidence type="ECO:0000256" key="3">
    <source>
        <dbReference type="ARBA" id="ARBA00023125"/>
    </source>
</evidence>
<dbReference type="GO" id="GO:0003700">
    <property type="term" value="F:DNA-binding transcription factor activity"/>
    <property type="evidence" value="ECO:0007669"/>
    <property type="project" value="InterPro"/>
</dbReference>
<evidence type="ECO:0000256" key="4">
    <source>
        <dbReference type="ARBA" id="ARBA00023163"/>
    </source>
</evidence>
<sequence length="308" mass="35008">MDIKQLKYFLTIAREGTLTNASKKLHIAQPPLSYQLKMLENEIGIKLIERTTRKSQLTDAGKFLYNRSEKIVELVETTLKELKDFNKGIEGTLAIGTIASTASILPEKINDFHKLYPKVNFQIREGNSTRILDLLNNGIIQIGIIRCPFDSKNLKYKSLSKEHMLAAIHSNFLSSTKKKKISLIELKNLPLIIHVRFKSMIVDACSGLNFTPNIFCETDDVRSMLTWATTGMGIAIVPKSTVNLIPNINLTYKEITNPNLVTETFLVWLNNSYMSNTMKNFLKNAYLNIKTVDNATALLLRKLFFLIY</sequence>
<proteinExistence type="inferred from homology"/>
<gene>
    <name evidence="6" type="ORF">CcarbDRAFT_2718</name>
</gene>
<dbReference type="InterPro" id="IPR036390">
    <property type="entry name" value="WH_DNA-bd_sf"/>
</dbReference>
<dbReference type="AlphaFoldDB" id="C6PVA1"/>
<dbReference type="InterPro" id="IPR036388">
    <property type="entry name" value="WH-like_DNA-bd_sf"/>
</dbReference>
<dbReference type="SUPFAM" id="SSF53850">
    <property type="entry name" value="Periplasmic binding protein-like II"/>
    <property type="match status" value="1"/>
</dbReference>
<dbReference type="PROSITE" id="PS50931">
    <property type="entry name" value="HTH_LYSR"/>
    <property type="match status" value="1"/>
</dbReference>
<dbReference type="PANTHER" id="PTHR30346:SF28">
    <property type="entry name" value="HTH-TYPE TRANSCRIPTIONAL REGULATOR CYNR"/>
    <property type="match status" value="1"/>
</dbReference>
<dbReference type="PRINTS" id="PR00039">
    <property type="entry name" value="HTHLYSR"/>
</dbReference>
<dbReference type="EMBL" id="ACVI01000043">
    <property type="protein sequence ID" value="EET86831.1"/>
    <property type="molecule type" value="Genomic_DNA"/>
</dbReference>
<dbReference type="Proteomes" id="UP000004198">
    <property type="component" value="Unassembled WGS sequence"/>
</dbReference>
<dbReference type="OrthoDB" id="119203at2"/>
<evidence type="ECO:0000259" key="5">
    <source>
        <dbReference type="PROSITE" id="PS50931"/>
    </source>
</evidence>
<dbReference type="RefSeq" id="WP_007061603.1">
    <property type="nucleotide sequence ID" value="NZ_ACVI01000043.1"/>
</dbReference>
<dbReference type="eggNOG" id="COG0583">
    <property type="taxonomic scope" value="Bacteria"/>
</dbReference>
<dbReference type="InterPro" id="IPR005119">
    <property type="entry name" value="LysR_subst-bd"/>
</dbReference>
<accession>C6PVA1</accession>
<dbReference type="GO" id="GO:0032993">
    <property type="term" value="C:protein-DNA complex"/>
    <property type="evidence" value="ECO:0007669"/>
    <property type="project" value="TreeGrafter"/>
</dbReference>
<evidence type="ECO:0000313" key="7">
    <source>
        <dbReference type="Proteomes" id="UP000004198"/>
    </source>
</evidence>
<dbReference type="Gene3D" id="1.10.10.10">
    <property type="entry name" value="Winged helix-like DNA-binding domain superfamily/Winged helix DNA-binding domain"/>
    <property type="match status" value="1"/>
</dbReference>
<dbReference type="PANTHER" id="PTHR30346">
    <property type="entry name" value="TRANSCRIPTIONAL DUAL REGULATOR HCAR-RELATED"/>
    <property type="match status" value="1"/>
</dbReference>
<dbReference type="STRING" id="536227.Ccar_07695"/>
<reference evidence="6 7" key="1">
    <citation type="submission" date="2009-06" db="EMBL/GenBank/DDBJ databases">
        <title>The draft genome of Clostridium carboxidivorans P7.</title>
        <authorList>
            <consortium name="US DOE Joint Genome Institute (JGI-PGF)"/>
            <person name="Lucas S."/>
            <person name="Copeland A."/>
            <person name="Lapidus A."/>
            <person name="Glavina del Rio T."/>
            <person name="Tice H."/>
            <person name="Bruce D."/>
            <person name="Goodwin L."/>
            <person name="Pitluck S."/>
            <person name="Larimer F."/>
            <person name="Land M.L."/>
            <person name="Hauser L."/>
            <person name="Hemme C.L."/>
        </authorList>
    </citation>
    <scope>NUCLEOTIDE SEQUENCE [LARGE SCALE GENOMIC DNA]</scope>
    <source>
        <strain evidence="6 7">P7</strain>
    </source>
</reference>
<keyword evidence="3" id="KW-0238">DNA-binding</keyword>
<keyword evidence="4" id="KW-0804">Transcription</keyword>
<keyword evidence="2" id="KW-0805">Transcription regulation</keyword>
<dbReference type="InterPro" id="IPR000847">
    <property type="entry name" value="LysR_HTH_N"/>
</dbReference>
<dbReference type="FunFam" id="1.10.10.10:FF:000001">
    <property type="entry name" value="LysR family transcriptional regulator"/>
    <property type="match status" value="1"/>
</dbReference>
<dbReference type="Pfam" id="PF00126">
    <property type="entry name" value="HTH_1"/>
    <property type="match status" value="1"/>
</dbReference>
<feature type="domain" description="HTH lysR-type" evidence="5">
    <location>
        <begin position="1"/>
        <end position="58"/>
    </location>
</feature>
<protein>
    <submittedName>
        <fullName evidence="6">Transcriptional regulator, LysR family</fullName>
    </submittedName>
</protein>